<dbReference type="NCBIfam" id="TIGR00066">
    <property type="entry name" value="g_glut_trans"/>
    <property type="match status" value="1"/>
</dbReference>
<sequence>MLRLSKKIVICGICGLIVAALAISLGIYFGLERNTETIERYEDTWRQRQAGVVSNGFECASIGGSILNKNGTAVDAAIATMICEGVATPQSTGLGGGFLMVIYIRESRTIVTLNAREMAPLAATEDMYGGDSSISFKGGLSIAVPGELRGLWYAHQRFGHLSWADLMQPTIELCKQGHVVTPYIESVFIKNEAQIRKDPELRKTFINPATNQVYKKGDLIKRLKLAKTLEIIAKDGADALYNGVLTKAFIKDIQSVGGIITEEDLKAYKPVWGNPVVAHLPEDLTLHSIPLPGSGLIVTFIMNVLQTFLDTTKLNKTVNWQRIIETFKYAYAKRTDLGDPSFVEGIEEVIANLTSFPYALNVRSKITDNITFEDPKHYGANFSLHNDQGTAHISVLAKNGDAVAVTGTINQVFGSGFASGSTGIILNDEMDDFSSPNITNGFGLPPSPANFIRPKKRPLSSMCPTIITDKEGEVVLVIGAAGGSKITTSVALATLRHLWFNESLSYAINSSRVHHQLMPMRIDYETNFTASIIQELQQIGHKVKMIPPTDGFAAITGVSNRNGVVEGSVDPRRGGAVYIIK</sequence>
<keyword evidence="4" id="KW-1133">Transmembrane helix</keyword>
<dbReference type="GO" id="GO:0036374">
    <property type="term" value="F:glutathione hydrolase activity"/>
    <property type="evidence" value="ECO:0007669"/>
    <property type="project" value="InterPro"/>
</dbReference>
<dbReference type="Gene3D" id="3.60.20.40">
    <property type="match status" value="1"/>
</dbReference>
<dbReference type="InterPro" id="IPR043138">
    <property type="entry name" value="GGT_lsub"/>
</dbReference>
<dbReference type="SUPFAM" id="SSF56235">
    <property type="entry name" value="N-terminal nucleophile aminohydrolases (Ntn hydrolases)"/>
    <property type="match status" value="1"/>
</dbReference>
<evidence type="ECO:0000313" key="5">
    <source>
        <dbReference type="EMBL" id="KAK4874270.1"/>
    </source>
</evidence>
<feature type="binding site" evidence="3">
    <location>
        <position position="432"/>
    </location>
    <ligand>
        <name>L-glutamate</name>
        <dbReference type="ChEBI" id="CHEBI:29985"/>
    </ligand>
</feature>
<dbReference type="FunFam" id="1.10.246.130:FF:000001">
    <property type="entry name" value="Gamma-glutamyltransferase 5 isoform 1"/>
    <property type="match status" value="1"/>
</dbReference>
<evidence type="ECO:0000256" key="2">
    <source>
        <dbReference type="PIRSR" id="PIRSR600101-1"/>
    </source>
</evidence>
<dbReference type="PANTHER" id="PTHR11686">
    <property type="entry name" value="GAMMA GLUTAMYL TRANSPEPTIDASE"/>
    <property type="match status" value="1"/>
</dbReference>
<name>A0AAN7NWJ1_9COLE</name>
<keyword evidence="4" id="KW-0812">Transmembrane</keyword>
<evidence type="ECO:0000313" key="6">
    <source>
        <dbReference type="Proteomes" id="UP001353858"/>
    </source>
</evidence>
<dbReference type="FunFam" id="3.60.20.40:FF:000001">
    <property type="entry name" value="Gamma-glutamyltranspeptidase 1"/>
    <property type="match status" value="1"/>
</dbReference>
<gene>
    <name evidence="5" type="ORF">RN001_013630</name>
</gene>
<keyword evidence="6" id="KW-1185">Reference proteome</keyword>
<dbReference type="EMBL" id="JARPUR010000006">
    <property type="protein sequence ID" value="KAK4874270.1"/>
    <property type="molecule type" value="Genomic_DNA"/>
</dbReference>
<feature type="binding site" evidence="3">
    <location>
        <position position="116"/>
    </location>
    <ligand>
        <name>L-glutamate</name>
        <dbReference type="ChEBI" id="CHEBI:29985"/>
    </ligand>
</feature>
<dbReference type="Pfam" id="PF01019">
    <property type="entry name" value="G_glu_transpept"/>
    <property type="match status" value="1"/>
</dbReference>
<dbReference type="Proteomes" id="UP001353858">
    <property type="component" value="Unassembled WGS sequence"/>
</dbReference>
<evidence type="ECO:0000256" key="3">
    <source>
        <dbReference type="PIRSR" id="PIRSR600101-2"/>
    </source>
</evidence>
<keyword evidence="1" id="KW-0800">Toxin</keyword>
<dbReference type="GO" id="GO:0005886">
    <property type="term" value="C:plasma membrane"/>
    <property type="evidence" value="ECO:0007669"/>
    <property type="project" value="TreeGrafter"/>
</dbReference>
<feature type="binding site" evidence="3">
    <location>
        <begin position="460"/>
        <end position="461"/>
    </location>
    <ligand>
        <name>L-glutamate</name>
        <dbReference type="ChEBI" id="CHEBI:29985"/>
    </ligand>
</feature>
<dbReference type="InterPro" id="IPR000101">
    <property type="entry name" value="GGT_peptidase"/>
</dbReference>
<accession>A0AAN7NWJ1</accession>
<evidence type="ECO:0000256" key="4">
    <source>
        <dbReference type="SAM" id="Phobius"/>
    </source>
</evidence>
<keyword evidence="1" id="KW-1199">Hemostasis impairing toxin</keyword>
<protein>
    <recommendedName>
        <fullName evidence="7">Gamma-glutamyltranspeptidase 1</fullName>
    </recommendedName>
</protein>
<evidence type="ECO:0008006" key="7">
    <source>
        <dbReference type="Google" id="ProtNLM"/>
    </source>
</evidence>
<dbReference type="PANTHER" id="PTHR11686:SF72">
    <property type="entry name" value="GAMMA-GLUTAMYL TRANSPEPTIDASE, ISOFORM A"/>
    <property type="match status" value="1"/>
</dbReference>
<feature type="transmembrane region" description="Helical" evidence="4">
    <location>
        <begin position="7"/>
        <end position="31"/>
    </location>
</feature>
<feature type="binding site" evidence="3">
    <location>
        <begin position="408"/>
        <end position="410"/>
    </location>
    <ligand>
        <name>L-glutamate</name>
        <dbReference type="ChEBI" id="CHEBI:29985"/>
    </ligand>
</feature>
<comment type="caution">
    <text evidence="5">The sequence shown here is derived from an EMBL/GenBank/DDBJ whole genome shotgun (WGS) entry which is preliminary data.</text>
</comment>
<dbReference type="Gene3D" id="1.10.246.130">
    <property type="match status" value="1"/>
</dbReference>
<feature type="binding site" evidence="3">
    <location>
        <position position="483"/>
    </location>
    <ligand>
        <name>L-glutamate</name>
        <dbReference type="ChEBI" id="CHEBI:29985"/>
    </ligand>
</feature>
<evidence type="ECO:0000256" key="1">
    <source>
        <dbReference type="ARBA" id="ARBA00084097"/>
    </source>
</evidence>
<feature type="active site" description="Nucleophile" evidence="2">
    <location>
        <position position="390"/>
    </location>
</feature>
<dbReference type="InterPro" id="IPR043137">
    <property type="entry name" value="GGT_ssub_C"/>
</dbReference>
<keyword evidence="1" id="KW-1202">Platelet aggregation activating toxin</keyword>
<dbReference type="GO" id="GO:0006751">
    <property type="term" value="P:glutathione catabolic process"/>
    <property type="evidence" value="ECO:0007669"/>
    <property type="project" value="InterPro"/>
</dbReference>
<dbReference type="PRINTS" id="PR01210">
    <property type="entry name" value="GGTRANSPTASE"/>
</dbReference>
<keyword evidence="4" id="KW-0472">Membrane</keyword>
<dbReference type="InterPro" id="IPR029055">
    <property type="entry name" value="Ntn_hydrolases_N"/>
</dbReference>
<proteinExistence type="predicted"/>
<organism evidence="5 6">
    <name type="scientific">Aquatica leii</name>
    <dbReference type="NCBI Taxonomy" id="1421715"/>
    <lineage>
        <taxon>Eukaryota</taxon>
        <taxon>Metazoa</taxon>
        <taxon>Ecdysozoa</taxon>
        <taxon>Arthropoda</taxon>
        <taxon>Hexapoda</taxon>
        <taxon>Insecta</taxon>
        <taxon>Pterygota</taxon>
        <taxon>Neoptera</taxon>
        <taxon>Endopterygota</taxon>
        <taxon>Coleoptera</taxon>
        <taxon>Polyphaga</taxon>
        <taxon>Elateriformia</taxon>
        <taxon>Elateroidea</taxon>
        <taxon>Lampyridae</taxon>
        <taxon>Luciolinae</taxon>
        <taxon>Aquatica</taxon>
    </lineage>
</organism>
<reference evidence="6" key="1">
    <citation type="submission" date="2023-01" db="EMBL/GenBank/DDBJ databases">
        <title>Key to firefly adult light organ development and bioluminescence: homeobox transcription factors regulate luciferase expression and transportation to peroxisome.</title>
        <authorList>
            <person name="Fu X."/>
        </authorList>
    </citation>
    <scope>NUCLEOTIDE SEQUENCE [LARGE SCALE GENOMIC DNA]</scope>
</reference>
<dbReference type="AlphaFoldDB" id="A0AAN7NWJ1"/>